<dbReference type="EMBL" id="LODT01000041">
    <property type="protein sequence ID" value="KYQ89295.1"/>
    <property type="molecule type" value="Genomic_DNA"/>
</dbReference>
<dbReference type="SUPFAM" id="SSF53732">
    <property type="entry name" value="Aconitase iron-sulfur domain"/>
    <property type="match status" value="1"/>
</dbReference>
<dbReference type="AlphaFoldDB" id="L7VSL2"/>
<reference evidence="12" key="1">
    <citation type="submission" date="2012-10" db="EMBL/GenBank/DDBJ databases">
        <title>Detailed Mapping of Phenotypic Evolution in Social Amoebas Highlights Developmental Plasticity as a Consequence of Colonial Multicellularity.</title>
        <authorList>
            <person name="Schaap P."/>
            <person name="Gloeckner G."/>
        </authorList>
    </citation>
    <scope>NUCLEOTIDE SEQUENCE</scope>
</reference>
<keyword evidence="9" id="KW-0004">4Fe-4S</keyword>
<keyword evidence="7 9" id="KW-0456">Lyase</keyword>
<dbReference type="NCBIfam" id="NF006757">
    <property type="entry name" value="PRK09277.1"/>
    <property type="match status" value="1"/>
</dbReference>
<evidence type="ECO:0000256" key="5">
    <source>
        <dbReference type="ARBA" id="ARBA00023004"/>
    </source>
</evidence>
<dbReference type="FunFam" id="3.30.499.10:FF:000005">
    <property type="entry name" value="cytoplasmic aconitate hydratase"/>
    <property type="match status" value="1"/>
</dbReference>
<dbReference type="EC" id="4.2.1.3" evidence="3 9"/>
<comment type="function">
    <text evidence="9">Catalyzes the isomerization of citrate to isocitrate via cis-aconitate.</text>
</comment>
<dbReference type="OMA" id="NGGIMQY"/>
<dbReference type="PROSITE" id="PS00450">
    <property type="entry name" value="ACONITASE_1"/>
    <property type="match status" value="1"/>
</dbReference>
<name>L7VSL2_TIELA</name>
<dbReference type="EMBL" id="JX994230">
    <property type="protein sequence ID" value="AGC69746.1"/>
    <property type="molecule type" value="Genomic_DNA"/>
</dbReference>
<dbReference type="InterPro" id="IPR036008">
    <property type="entry name" value="Aconitase_4Fe-4S_dom"/>
</dbReference>
<accession>L7VSL2</accession>
<dbReference type="FunFam" id="3.30.499.10:FF:000002">
    <property type="entry name" value="Aconitate hydratase"/>
    <property type="match status" value="1"/>
</dbReference>
<dbReference type="PRINTS" id="PR00415">
    <property type="entry name" value="ACONITASE"/>
</dbReference>
<dbReference type="Proteomes" id="UP000076078">
    <property type="component" value="Unassembled WGS sequence"/>
</dbReference>
<dbReference type="InterPro" id="IPR018136">
    <property type="entry name" value="Aconitase_4Fe-4S_BS"/>
</dbReference>
<evidence type="ECO:0000256" key="2">
    <source>
        <dbReference type="ARBA" id="ARBA00007185"/>
    </source>
</evidence>
<dbReference type="NCBIfam" id="NF009520">
    <property type="entry name" value="PRK12881.1"/>
    <property type="match status" value="1"/>
</dbReference>
<keyword evidence="6 9" id="KW-0411">Iron-sulfur</keyword>
<evidence type="ECO:0000256" key="3">
    <source>
        <dbReference type="ARBA" id="ARBA00012926"/>
    </source>
</evidence>
<evidence type="ECO:0000256" key="6">
    <source>
        <dbReference type="ARBA" id="ARBA00023014"/>
    </source>
</evidence>
<dbReference type="SUPFAM" id="SSF52016">
    <property type="entry name" value="LeuD/IlvD-like"/>
    <property type="match status" value="1"/>
</dbReference>
<comment type="cofactor">
    <cofactor evidence="1">
        <name>[4Fe-4S] cluster</name>
        <dbReference type="ChEBI" id="CHEBI:49883"/>
    </cofactor>
</comment>
<dbReference type="GO" id="GO:0051539">
    <property type="term" value="F:4 iron, 4 sulfur cluster binding"/>
    <property type="evidence" value="ECO:0007669"/>
    <property type="project" value="UniProtKB-KW"/>
</dbReference>
<protein>
    <recommendedName>
        <fullName evidence="3 9">Aconitate hydratase</fullName>
        <shortName evidence="9">Aconitase</shortName>
        <ecNumber evidence="3 9">4.2.1.3</ecNumber>
    </recommendedName>
</protein>
<dbReference type="InterPro" id="IPR000573">
    <property type="entry name" value="AconitaseA/IPMdHydase_ssu_swvl"/>
</dbReference>
<dbReference type="CDD" id="cd01586">
    <property type="entry name" value="AcnA_IRP"/>
    <property type="match status" value="1"/>
</dbReference>
<evidence type="ECO:0000256" key="4">
    <source>
        <dbReference type="ARBA" id="ARBA00022723"/>
    </source>
</evidence>
<keyword evidence="14" id="KW-1185">Reference proteome</keyword>
<evidence type="ECO:0000313" key="13">
    <source>
        <dbReference type="EMBL" id="KYQ89295.1"/>
    </source>
</evidence>
<evidence type="ECO:0000256" key="1">
    <source>
        <dbReference type="ARBA" id="ARBA00001966"/>
    </source>
</evidence>
<evidence type="ECO:0000259" key="11">
    <source>
        <dbReference type="Pfam" id="PF00694"/>
    </source>
</evidence>
<evidence type="ECO:0000256" key="8">
    <source>
        <dbReference type="ARBA" id="ARBA00023501"/>
    </source>
</evidence>
<sequence>MSANPFDKVKETLSVGDKNYSFYNITKLNDPRIEKLPYSIRILLESVVRNCDNFQVHEKDVENILNWEKTANNVEIPFKPARVLLQDFTGVPAVVDLAAMRDAMKRLGGDPSKINPLVPVDLVIDHSVQVDVSRTADALEENQKMEFQRNHERFNFLKWGSKSFKNLLIAPPGYGIVHQVNLEYLAREVIKNDQDVLYPDSVVGTDSHTTMVNGLGVCGWGVGGIEAEAVMLGQPMSMVLPECVGFKLTGKLPDHTTATDLVLTVTKLLRAKGVVGKFVEFYGNGVASLSVQDRATISNMAPEYGATVGYFPPDVNTIKYLTSTGRSQESLAYIDIFLKKQGLLIDYNAPSQLTFSSTLELDLSTVVPSLSGPKRPHDRVSLSDMKSDFLQCLKAPVGFKGYGLTEEQQQKQATFAFNGKDYTISNGVVAIAAITSCTNTSNPSVMLGAGLLAKNAVEAGLSVLPFIKTSLSPGSGVVTKYLEHSGLQPFLDKLGFNLTGYGCMTCIGNSGDLAEPLADAINKQDLVAAGVLSGNRNFEGRIHQFLRANYLASPLLVVAYALAGTVVIDFDKDPIGQSSITGKPVFLKDIWPSSDLIQSTIEKNVLPEMYKTVYSNVTGGNQRWNDLVVPEGLLYPWDEKSTYIHNPPFFQSMQLEPTPKSSITGAYCLLNLGDSITTDHISPAGNINRKSSAAKYLEERGVDPKDFNTYGARRGNDEVMVRGTFANTRLVNKLSSSVGPQTTYIPTGQSMFISDAAEKYKKEGHSLIVLAGADYGSGSSRDWAAKGPYLQGIKSVIAVSFERIHRSNLVGMGIVPLQFKDGQNADSLGLTGQEQFTIELPPQDQIRTGQTIKVTTNTGKSFETTLRFDTPIEIEYYSHGGILPYVLRRLVKN</sequence>
<gene>
    <name evidence="12" type="primary">aco1</name>
    <name evidence="13" type="ORF">DLAC_09954</name>
</gene>
<dbReference type="STRING" id="361077.L7VSL2"/>
<dbReference type="Gene3D" id="3.30.499.10">
    <property type="entry name" value="Aconitase, domain 3"/>
    <property type="match status" value="2"/>
</dbReference>
<dbReference type="PROSITE" id="PS01244">
    <property type="entry name" value="ACONITASE_2"/>
    <property type="match status" value="1"/>
</dbReference>
<dbReference type="GO" id="GO:0003994">
    <property type="term" value="F:aconitate hydratase activity"/>
    <property type="evidence" value="ECO:0007669"/>
    <property type="project" value="UniProtKB-EC"/>
</dbReference>
<proteinExistence type="inferred from homology"/>
<dbReference type="FunFam" id="3.20.19.10:FF:000001">
    <property type="entry name" value="Aconitate hydratase"/>
    <property type="match status" value="1"/>
</dbReference>
<dbReference type="Gene3D" id="3.20.19.10">
    <property type="entry name" value="Aconitase, domain 4"/>
    <property type="match status" value="1"/>
</dbReference>
<evidence type="ECO:0000313" key="14">
    <source>
        <dbReference type="Proteomes" id="UP000076078"/>
    </source>
</evidence>
<evidence type="ECO:0000259" key="10">
    <source>
        <dbReference type="Pfam" id="PF00330"/>
    </source>
</evidence>
<dbReference type="Gene3D" id="6.10.190.10">
    <property type="match status" value="1"/>
</dbReference>
<evidence type="ECO:0000313" key="12">
    <source>
        <dbReference type="EMBL" id="AGC69746.1"/>
    </source>
</evidence>
<keyword evidence="5 9" id="KW-0408">Iron</keyword>
<dbReference type="GO" id="GO:0072350">
    <property type="term" value="P:tricarboxylic acid metabolic process"/>
    <property type="evidence" value="ECO:0007669"/>
    <property type="project" value="UniProtKB-ARBA"/>
</dbReference>
<reference evidence="13 14" key="2">
    <citation type="submission" date="2015-12" db="EMBL/GenBank/DDBJ databases">
        <title>Dictyostelia acquired genes for synthesis and detection of signals that induce cell-type specialization by lateral gene transfer from prokaryotes.</title>
        <authorList>
            <person name="Gloeckner G."/>
            <person name="Schaap P."/>
        </authorList>
    </citation>
    <scope>NUCLEOTIDE SEQUENCE [LARGE SCALE GENOMIC DNA]</scope>
    <source>
        <strain evidence="13 14">TK</strain>
    </source>
</reference>
<feature type="domain" description="Aconitase/3-isopropylmalate dehydratase large subunit alpha/beta/alpha" evidence="10">
    <location>
        <begin position="67"/>
        <end position="564"/>
    </location>
</feature>
<dbReference type="GO" id="GO:0046872">
    <property type="term" value="F:metal ion binding"/>
    <property type="evidence" value="ECO:0007669"/>
    <property type="project" value="UniProtKB-KW"/>
</dbReference>
<dbReference type="InterPro" id="IPR006249">
    <property type="entry name" value="Aconitase/IRP2"/>
</dbReference>
<evidence type="ECO:0000256" key="7">
    <source>
        <dbReference type="ARBA" id="ARBA00023239"/>
    </source>
</evidence>
<organism evidence="12">
    <name type="scientific">Tieghemostelium lacteum</name>
    <name type="common">Slime mold</name>
    <name type="synonym">Dictyostelium lacteum</name>
    <dbReference type="NCBI Taxonomy" id="361077"/>
    <lineage>
        <taxon>Eukaryota</taxon>
        <taxon>Amoebozoa</taxon>
        <taxon>Evosea</taxon>
        <taxon>Eumycetozoa</taxon>
        <taxon>Dictyostelia</taxon>
        <taxon>Dictyosteliales</taxon>
        <taxon>Raperosteliaceae</taxon>
        <taxon>Tieghemostelium</taxon>
    </lineage>
</organism>
<comment type="catalytic activity">
    <reaction evidence="8 9">
        <text>citrate = D-threo-isocitrate</text>
        <dbReference type="Rhea" id="RHEA:10336"/>
        <dbReference type="ChEBI" id="CHEBI:15562"/>
        <dbReference type="ChEBI" id="CHEBI:16947"/>
        <dbReference type="EC" id="4.2.1.3"/>
    </reaction>
</comment>
<feature type="domain" description="Aconitase A/isopropylmalate dehydratase small subunit swivel" evidence="11">
    <location>
        <begin position="694"/>
        <end position="821"/>
    </location>
</feature>
<dbReference type="InterPro" id="IPR044137">
    <property type="entry name" value="AcnA_IRP_Swivel"/>
</dbReference>
<keyword evidence="4" id="KW-0479">Metal-binding</keyword>
<dbReference type="InterPro" id="IPR001030">
    <property type="entry name" value="Acoase/IPM_deHydtase_lsu_aba"/>
</dbReference>
<dbReference type="Pfam" id="PF00330">
    <property type="entry name" value="Aconitase"/>
    <property type="match status" value="1"/>
</dbReference>
<evidence type="ECO:0000256" key="9">
    <source>
        <dbReference type="RuleBase" id="RU361275"/>
    </source>
</evidence>
<dbReference type="PANTHER" id="PTHR11670">
    <property type="entry name" value="ACONITASE/IRON-RESPONSIVE ELEMENT FAMILY MEMBER"/>
    <property type="match status" value="1"/>
</dbReference>
<dbReference type="Pfam" id="PF00694">
    <property type="entry name" value="Aconitase_C"/>
    <property type="match status" value="1"/>
</dbReference>
<dbReference type="OrthoDB" id="2279155at2759"/>
<dbReference type="InterPro" id="IPR015928">
    <property type="entry name" value="Aconitase/3IPM_dehydase_swvl"/>
</dbReference>
<dbReference type="InterPro" id="IPR015931">
    <property type="entry name" value="Acnase/IPM_dHydase_lsu_aba_1/3"/>
</dbReference>
<dbReference type="CDD" id="cd01580">
    <property type="entry name" value="AcnA_IRP_Swivel"/>
    <property type="match status" value="1"/>
</dbReference>
<dbReference type="FunCoup" id="L7VSL2">
    <property type="interactions" value="488"/>
</dbReference>
<comment type="similarity">
    <text evidence="2 9">Belongs to the aconitase/IPM isomerase family.</text>
</comment>
<dbReference type="NCBIfam" id="TIGR01341">
    <property type="entry name" value="aconitase_1"/>
    <property type="match status" value="1"/>
</dbReference>